<name>A0A0V1DX68_TRIPS</name>
<protein>
    <submittedName>
        <fullName evidence="2">Uncharacterized protein</fullName>
    </submittedName>
</protein>
<comment type="caution">
    <text evidence="2">The sequence shown here is derived from an EMBL/GenBank/DDBJ whole genome shotgun (WGS) entry which is preliminary data.</text>
</comment>
<proteinExistence type="predicted"/>
<keyword evidence="1" id="KW-1133">Transmembrane helix</keyword>
<dbReference type="EMBL" id="JYDR01000189">
    <property type="protein sequence ID" value="KRY65910.1"/>
    <property type="molecule type" value="Genomic_DNA"/>
</dbReference>
<evidence type="ECO:0000313" key="3">
    <source>
        <dbReference type="Proteomes" id="UP000054632"/>
    </source>
</evidence>
<sequence length="155" mass="17570">MKIQNLLRTKSAFLYVRECRNLTITVLALLSTSVLIGLPLSSVSNEQRLKIQCRLPFSCCGAYTFRTVPRSPQSVLIFQSVSSFDDGIPDNKEKSQQRNQMKCISERAIDSHVELTNENDRNLSDDQVSQKFFLPIVRRVSVSRSLSALARMDDV</sequence>
<dbReference type="Proteomes" id="UP000054632">
    <property type="component" value="Unassembled WGS sequence"/>
</dbReference>
<evidence type="ECO:0000256" key="1">
    <source>
        <dbReference type="SAM" id="Phobius"/>
    </source>
</evidence>
<organism evidence="2 3">
    <name type="scientific">Trichinella pseudospiralis</name>
    <name type="common">Parasitic roundworm</name>
    <dbReference type="NCBI Taxonomy" id="6337"/>
    <lineage>
        <taxon>Eukaryota</taxon>
        <taxon>Metazoa</taxon>
        <taxon>Ecdysozoa</taxon>
        <taxon>Nematoda</taxon>
        <taxon>Enoplea</taxon>
        <taxon>Dorylaimia</taxon>
        <taxon>Trichinellida</taxon>
        <taxon>Trichinellidae</taxon>
        <taxon>Trichinella</taxon>
    </lineage>
</organism>
<accession>A0A0V1DX68</accession>
<evidence type="ECO:0000313" key="2">
    <source>
        <dbReference type="EMBL" id="KRY65910.1"/>
    </source>
</evidence>
<keyword evidence="1" id="KW-0472">Membrane</keyword>
<gene>
    <name evidence="2" type="ORF">T4A_3114</name>
</gene>
<feature type="transmembrane region" description="Helical" evidence="1">
    <location>
        <begin position="21"/>
        <end position="40"/>
    </location>
</feature>
<keyword evidence="1" id="KW-0812">Transmembrane</keyword>
<dbReference type="AlphaFoldDB" id="A0A0V1DX68"/>
<reference evidence="2 3" key="1">
    <citation type="submission" date="2015-01" db="EMBL/GenBank/DDBJ databases">
        <title>Evolution of Trichinella species and genotypes.</title>
        <authorList>
            <person name="Korhonen P.K."/>
            <person name="Edoardo P."/>
            <person name="Giuseppe L.R."/>
            <person name="Gasser R.B."/>
        </authorList>
    </citation>
    <scope>NUCLEOTIDE SEQUENCE [LARGE SCALE GENOMIC DNA]</scope>
    <source>
        <strain evidence="2">ISS13</strain>
    </source>
</reference>